<evidence type="ECO:0000256" key="1">
    <source>
        <dbReference type="SAM" id="MobiDB-lite"/>
    </source>
</evidence>
<sequence>MATWRNSPELTNNERLLIHEGLYTEVAPGHVIEADLAGAPALRANQLLRHIPRGHIAVTFSACWIFTGWWPPGRMREVYAAHPKRTKPPAVYRHAVPEEFTRRIGGLMVTSPARTAVDLLLLEPLEEAMEGLLQLYGAHLTMAELRAHVDLEARRKKLPMVREIVNQFADYATWRRDTMIEAVREAAQETSGATSLPGDDHPSSSR</sequence>
<proteinExistence type="predicted"/>
<dbReference type="OrthoDB" id="3268505at2"/>
<keyword evidence="3" id="KW-1185">Reference proteome</keyword>
<gene>
    <name evidence="2" type="ORF">DD236_11260</name>
</gene>
<dbReference type="AlphaFoldDB" id="A0A2V1K071"/>
<evidence type="ECO:0000313" key="3">
    <source>
        <dbReference type="Proteomes" id="UP000245283"/>
    </source>
</evidence>
<name>A0A2V1K071_9ACTO</name>
<dbReference type="EMBL" id="QETB01000006">
    <property type="protein sequence ID" value="PWF24596.1"/>
    <property type="molecule type" value="Genomic_DNA"/>
</dbReference>
<comment type="caution">
    <text evidence="2">The sequence shown here is derived from an EMBL/GenBank/DDBJ whole genome shotgun (WGS) entry which is preliminary data.</text>
</comment>
<reference evidence="3" key="1">
    <citation type="submission" date="2018-05" db="EMBL/GenBank/DDBJ databases">
        <authorList>
            <person name="Li Y."/>
        </authorList>
    </citation>
    <scope>NUCLEOTIDE SEQUENCE [LARGE SCALE GENOMIC DNA]</scope>
    <source>
        <strain evidence="3">sk1b4</strain>
    </source>
</reference>
<accession>A0A2V1K071</accession>
<dbReference type="RefSeq" id="WP_109094492.1">
    <property type="nucleotide sequence ID" value="NZ_QETB01000006.1"/>
</dbReference>
<feature type="region of interest" description="Disordered" evidence="1">
    <location>
        <begin position="185"/>
        <end position="206"/>
    </location>
</feature>
<evidence type="ECO:0008006" key="4">
    <source>
        <dbReference type="Google" id="ProtNLM"/>
    </source>
</evidence>
<protein>
    <recommendedName>
        <fullName evidence="4">AbiEi antitoxin C-terminal domain-containing protein</fullName>
    </recommendedName>
</protein>
<organism evidence="2 3">
    <name type="scientific">Ancrocorticia populi</name>
    <dbReference type="NCBI Taxonomy" id="2175228"/>
    <lineage>
        <taxon>Bacteria</taxon>
        <taxon>Bacillati</taxon>
        <taxon>Actinomycetota</taxon>
        <taxon>Actinomycetes</taxon>
        <taxon>Actinomycetales</taxon>
        <taxon>Actinomycetaceae</taxon>
        <taxon>Ancrocorticia</taxon>
    </lineage>
</organism>
<evidence type="ECO:0000313" key="2">
    <source>
        <dbReference type="EMBL" id="PWF24596.1"/>
    </source>
</evidence>
<dbReference type="Proteomes" id="UP000245283">
    <property type="component" value="Unassembled WGS sequence"/>
</dbReference>